<feature type="compositionally biased region" description="Polar residues" evidence="1">
    <location>
        <begin position="1"/>
        <end position="10"/>
    </location>
</feature>
<proteinExistence type="predicted"/>
<evidence type="ECO:0000256" key="1">
    <source>
        <dbReference type="SAM" id="MobiDB-lite"/>
    </source>
</evidence>
<dbReference type="EMBL" id="ML179049">
    <property type="protein sequence ID" value="THV05482.1"/>
    <property type="molecule type" value="Genomic_DNA"/>
</dbReference>
<protein>
    <submittedName>
        <fullName evidence="2">Uncharacterized protein</fullName>
    </submittedName>
</protein>
<feature type="compositionally biased region" description="Low complexity" evidence="1">
    <location>
        <begin position="57"/>
        <end position="83"/>
    </location>
</feature>
<keyword evidence="3" id="KW-1185">Reference proteome</keyword>
<gene>
    <name evidence="2" type="ORF">K435DRAFT_773890</name>
</gene>
<dbReference type="AlphaFoldDB" id="A0A4S8MRC2"/>
<accession>A0A4S8MRC2</accession>
<feature type="region of interest" description="Disordered" evidence="1">
    <location>
        <begin position="50"/>
        <end position="83"/>
    </location>
</feature>
<name>A0A4S8MRC2_DENBC</name>
<evidence type="ECO:0000313" key="3">
    <source>
        <dbReference type="Proteomes" id="UP000297245"/>
    </source>
</evidence>
<sequence>MVEDYQSSTLAKVVANPGRSSQTAENVTKPVKQVSPSSYLGQAIFGKAHLVSDDDSGSPSSPSSSSSSSSSSSDSSLSSTESD</sequence>
<dbReference type="Proteomes" id="UP000297245">
    <property type="component" value="Unassembled WGS sequence"/>
</dbReference>
<feature type="non-terminal residue" evidence="2">
    <location>
        <position position="83"/>
    </location>
</feature>
<reference evidence="2 3" key="1">
    <citation type="journal article" date="2019" name="Nat. Ecol. Evol.">
        <title>Megaphylogeny resolves global patterns of mushroom evolution.</title>
        <authorList>
            <person name="Varga T."/>
            <person name="Krizsan K."/>
            <person name="Foldi C."/>
            <person name="Dima B."/>
            <person name="Sanchez-Garcia M."/>
            <person name="Sanchez-Ramirez S."/>
            <person name="Szollosi G.J."/>
            <person name="Szarkandi J.G."/>
            <person name="Papp V."/>
            <person name="Albert L."/>
            <person name="Andreopoulos W."/>
            <person name="Angelini C."/>
            <person name="Antonin V."/>
            <person name="Barry K.W."/>
            <person name="Bougher N.L."/>
            <person name="Buchanan P."/>
            <person name="Buyck B."/>
            <person name="Bense V."/>
            <person name="Catcheside P."/>
            <person name="Chovatia M."/>
            <person name="Cooper J."/>
            <person name="Damon W."/>
            <person name="Desjardin D."/>
            <person name="Finy P."/>
            <person name="Geml J."/>
            <person name="Haridas S."/>
            <person name="Hughes K."/>
            <person name="Justo A."/>
            <person name="Karasinski D."/>
            <person name="Kautmanova I."/>
            <person name="Kiss B."/>
            <person name="Kocsube S."/>
            <person name="Kotiranta H."/>
            <person name="LaButti K.M."/>
            <person name="Lechner B.E."/>
            <person name="Liimatainen K."/>
            <person name="Lipzen A."/>
            <person name="Lukacs Z."/>
            <person name="Mihaltcheva S."/>
            <person name="Morgado L.N."/>
            <person name="Niskanen T."/>
            <person name="Noordeloos M.E."/>
            <person name="Ohm R.A."/>
            <person name="Ortiz-Santana B."/>
            <person name="Ovrebo C."/>
            <person name="Racz N."/>
            <person name="Riley R."/>
            <person name="Savchenko A."/>
            <person name="Shiryaev A."/>
            <person name="Soop K."/>
            <person name="Spirin V."/>
            <person name="Szebenyi C."/>
            <person name="Tomsovsky M."/>
            <person name="Tulloss R.E."/>
            <person name="Uehling J."/>
            <person name="Grigoriev I.V."/>
            <person name="Vagvolgyi C."/>
            <person name="Papp T."/>
            <person name="Martin F.M."/>
            <person name="Miettinen O."/>
            <person name="Hibbett D.S."/>
            <person name="Nagy L.G."/>
        </authorList>
    </citation>
    <scope>NUCLEOTIDE SEQUENCE [LARGE SCALE GENOMIC DNA]</scope>
    <source>
        <strain evidence="2 3">CBS 962.96</strain>
    </source>
</reference>
<evidence type="ECO:0000313" key="2">
    <source>
        <dbReference type="EMBL" id="THV05482.1"/>
    </source>
</evidence>
<feature type="region of interest" description="Disordered" evidence="1">
    <location>
        <begin position="1"/>
        <end position="36"/>
    </location>
</feature>
<organism evidence="2 3">
    <name type="scientific">Dendrothele bispora (strain CBS 962.96)</name>
    <dbReference type="NCBI Taxonomy" id="1314807"/>
    <lineage>
        <taxon>Eukaryota</taxon>
        <taxon>Fungi</taxon>
        <taxon>Dikarya</taxon>
        <taxon>Basidiomycota</taxon>
        <taxon>Agaricomycotina</taxon>
        <taxon>Agaricomycetes</taxon>
        <taxon>Agaricomycetidae</taxon>
        <taxon>Agaricales</taxon>
        <taxon>Agaricales incertae sedis</taxon>
        <taxon>Dendrothele</taxon>
    </lineage>
</organism>